<dbReference type="AlphaFoldDB" id="A0A5N4A1X7"/>
<evidence type="ECO:0000313" key="8">
    <source>
        <dbReference type="Proteomes" id="UP000327044"/>
    </source>
</evidence>
<organism evidence="7 8">
    <name type="scientific">Photinus pyralis</name>
    <name type="common">Common eastern firefly</name>
    <name type="synonym">Lampyris pyralis</name>
    <dbReference type="NCBI Taxonomy" id="7054"/>
    <lineage>
        <taxon>Eukaryota</taxon>
        <taxon>Metazoa</taxon>
        <taxon>Ecdysozoa</taxon>
        <taxon>Arthropoda</taxon>
        <taxon>Hexapoda</taxon>
        <taxon>Insecta</taxon>
        <taxon>Pterygota</taxon>
        <taxon>Neoptera</taxon>
        <taxon>Endopterygota</taxon>
        <taxon>Coleoptera</taxon>
        <taxon>Polyphaga</taxon>
        <taxon>Elateriformia</taxon>
        <taxon>Elateroidea</taxon>
        <taxon>Lampyridae</taxon>
        <taxon>Lampyrinae</taxon>
        <taxon>Photinus</taxon>
    </lineage>
</organism>
<feature type="compositionally biased region" description="Basic and acidic residues" evidence="4">
    <location>
        <begin position="763"/>
        <end position="775"/>
    </location>
</feature>
<dbReference type="Pfam" id="PF03152">
    <property type="entry name" value="UFD1_N1"/>
    <property type="match status" value="1"/>
</dbReference>
<dbReference type="InterPro" id="IPR055418">
    <property type="entry name" value="UFD1_N2"/>
</dbReference>
<feature type="domain" description="Ubiquitin fusion degradation protein UFD1 N-terminal subdomain 1" evidence="5">
    <location>
        <begin position="506"/>
        <end position="604"/>
    </location>
</feature>
<evidence type="ECO:0000256" key="1">
    <source>
        <dbReference type="ARBA" id="ARBA00006043"/>
    </source>
</evidence>
<dbReference type="Gene3D" id="3.10.330.10">
    <property type="match status" value="1"/>
</dbReference>
<dbReference type="Proteomes" id="UP000327044">
    <property type="component" value="Unassembled WGS sequence"/>
</dbReference>
<dbReference type="GO" id="GO:0036503">
    <property type="term" value="P:ERAD pathway"/>
    <property type="evidence" value="ECO:0007669"/>
    <property type="project" value="TreeGrafter"/>
</dbReference>
<evidence type="ECO:0000256" key="3">
    <source>
        <dbReference type="ARBA" id="ARBA00071119"/>
    </source>
</evidence>
<dbReference type="Gene3D" id="2.40.40.50">
    <property type="entry name" value="Ubiquitin fusion degradation protein UFD1, N-terminal domain"/>
    <property type="match status" value="1"/>
</dbReference>
<sequence length="788" mass="89265">MNKERFLRDFHAVLAHHVSCVLKSGMLLDEDMSLLTTFWDPNFYQDTVRFDRRLLVTSAALTTVGLATTVKLNSIYPFLISALPTSMQLMSRSIVCYRTRRYKRRFERLLCLIKSTYSITKEIAQYYKKRDAAVKSHKLQVGAFNILVEPGEVFLKFVASSLHEVVDQIRNCMVQVCLSVPITEGDFVASIDWNLDDLRVTADFGFKEVRARFDKLSDLFLLITSNFLGCVGLSCCVQLWRERCDLPHVLDCLLPELVGKLDGLLNEVRAQFNRIRFNLCDGVIDTEGRAVRSSRLERPIMDLLLSLQITFETARRLQVLEAEGRTEECVTILDDVSKQLEESRDMLSILTRRFSVARPIPTKPPVEIVPLADDQMEIVDGYETDAELEDEEYNLSMHGSEPDDSPYLQDDADDSVENLGIVLLELKTKLLQDEGKVGKQAREELNRGDIVRSVPADEPPPRLPTIPDIGDVGGLVRAITFTARKLNRSEEFQFGFNMFPEIPRPFNTTYKCFSVAMLPGNERQDVEKGGKIIMPPSALEQLTRLNINYPMQFKIVNKNTNRTSHCGVLEFVADEGKVYLPLWMMHNLVLEENDSIQIESVSLPVGTFAKFQPLSPEFLDITNPKAVLENCLRTFSCLTSGDVIAVQYNQRVYELCVLETQPGKAISIIECDMNVEFAAPVGYKETEEVKPPEEDMAVDPADLMPESAGFVAFRGAGNRLDGKRRKDSGSMDAANPKPAYKRGIPDYDYKVGTLRFMRMIPKSDENSKEESEEFKAFSGEGFSLRRRD</sequence>
<evidence type="ECO:0000256" key="2">
    <source>
        <dbReference type="ARBA" id="ARBA00022786"/>
    </source>
</evidence>
<dbReference type="EMBL" id="VVIM01000011">
    <property type="protein sequence ID" value="KAB0791268.1"/>
    <property type="molecule type" value="Genomic_DNA"/>
</dbReference>
<feature type="region of interest" description="Disordered" evidence="4">
    <location>
        <begin position="719"/>
        <end position="738"/>
    </location>
</feature>
<keyword evidence="2" id="KW-0833">Ubl conjugation pathway</keyword>
<dbReference type="InterPro" id="IPR055417">
    <property type="entry name" value="UFD1_N1"/>
</dbReference>
<dbReference type="FunFam" id="2.40.40.50:FF:000001">
    <property type="entry name" value="Ubiquitin fusion degradation protein 1 homolog"/>
    <property type="match status" value="1"/>
</dbReference>
<accession>A0A5N4A1X7</accession>
<name>A0A5N4A1X7_PHOPY</name>
<evidence type="ECO:0000256" key="4">
    <source>
        <dbReference type="SAM" id="MobiDB-lite"/>
    </source>
</evidence>
<proteinExistence type="inferred from homology"/>
<dbReference type="GO" id="GO:0006511">
    <property type="term" value="P:ubiquitin-dependent protein catabolic process"/>
    <property type="evidence" value="ECO:0007669"/>
    <property type="project" value="InterPro"/>
</dbReference>
<gene>
    <name evidence="7" type="ORF">PPYR_03068</name>
</gene>
<evidence type="ECO:0000259" key="5">
    <source>
        <dbReference type="Pfam" id="PF03152"/>
    </source>
</evidence>
<dbReference type="OrthoDB" id="422728at2759"/>
<evidence type="ECO:0000259" key="6">
    <source>
        <dbReference type="Pfam" id="PF24842"/>
    </source>
</evidence>
<dbReference type="InterPro" id="IPR042299">
    <property type="entry name" value="Ufd1-like_Nn"/>
</dbReference>
<keyword evidence="8" id="KW-1185">Reference proteome</keyword>
<dbReference type="PANTHER" id="PTHR12555">
    <property type="entry name" value="UBIQUITIN FUSION DEGRADATON PROTEIN 1"/>
    <property type="match status" value="1"/>
</dbReference>
<evidence type="ECO:0000313" key="7">
    <source>
        <dbReference type="EMBL" id="KAB0791268.1"/>
    </source>
</evidence>
<feature type="domain" description="Ubiquitin fusion degradation protein UFD1 N-terminal subdomain 2" evidence="6">
    <location>
        <begin position="606"/>
        <end position="680"/>
    </location>
</feature>
<feature type="region of interest" description="Disordered" evidence="4">
    <location>
        <begin position="763"/>
        <end position="788"/>
    </location>
</feature>
<dbReference type="InParanoid" id="A0A5N4A1X7"/>
<comment type="similarity">
    <text evidence="1">Belongs to the UFD1 family.</text>
</comment>
<dbReference type="InterPro" id="IPR004854">
    <property type="entry name" value="Ufd1-like"/>
</dbReference>
<comment type="caution">
    <text evidence="7">The sequence shown here is derived from an EMBL/GenBank/DDBJ whole genome shotgun (WGS) entry which is preliminary data.</text>
</comment>
<dbReference type="PANTHER" id="PTHR12555:SF13">
    <property type="entry name" value="UBIQUITIN RECOGNITION FACTOR IN ER-ASSOCIATED DEGRADATION PROTEIN 1"/>
    <property type="match status" value="1"/>
</dbReference>
<protein>
    <recommendedName>
        <fullName evidence="3">Ubiquitin fusion degradation protein 1 homolog</fullName>
    </recommendedName>
</protein>
<dbReference type="Pfam" id="PF24842">
    <property type="entry name" value="UFD1_N2"/>
    <property type="match status" value="1"/>
</dbReference>
<reference evidence="7 8" key="1">
    <citation type="journal article" date="2018" name="Elife">
        <title>Firefly genomes illuminate parallel origins of bioluminescence in beetles.</title>
        <authorList>
            <person name="Fallon T.R."/>
            <person name="Lower S.E."/>
            <person name="Chang C.H."/>
            <person name="Bessho-Uehara M."/>
            <person name="Martin G.J."/>
            <person name="Bewick A.J."/>
            <person name="Behringer M."/>
            <person name="Debat H.J."/>
            <person name="Wong I."/>
            <person name="Day J.C."/>
            <person name="Suvorov A."/>
            <person name="Silva C.J."/>
            <person name="Stanger-Hall K.F."/>
            <person name="Hall D.W."/>
            <person name="Schmitz R.J."/>
            <person name="Nelson D.R."/>
            <person name="Lewis S.M."/>
            <person name="Shigenobu S."/>
            <person name="Bybee S.M."/>
            <person name="Larracuente A.M."/>
            <person name="Oba Y."/>
            <person name="Weng J.K."/>
        </authorList>
    </citation>
    <scope>NUCLEOTIDE SEQUENCE [LARGE SCALE GENOMIC DNA]</scope>
    <source>
        <strain evidence="7">1611_PpyrPB1</strain>
        <tissue evidence="7">Whole body</tissue>
    </source>
</reference>
<dbReference type="GO" id="GO:0034098">
    <property type="term" value="C:VCP-NPL4-UFD1 AAA ATPase complex"/>
    <property type="evidence" value="ECO:0007669"/>
    <property type="project" value="TreeGrafter"/>
</dbReference>
<dbReference type="GO" id="GO:0031593">
    <property type="term" value="F:polyubiquitin modification-dependent protein binding"/>
    <property type="evidence" value="ECO:0007669"/>
    <property type="project" value="TreeGrafter"/>
</dbReference>
<dbReference type="FunFam" id="3.10.330.10:FF:000002">
    <property type="entry name" value="ubiquitin fusion degradation protein 1 homolog"/>
    <property type="match status" value="1"/>
</dbReference>